<evidence type="ECO:0000256" key="3">
    <source>
        <dbReference type="ARBA" id="ARBA00022842"/>
    </source>
</evidence>
<dbReference type="InterPro" id="IPR006073">
    <property type="entry name" value="GTP-bd"/>
</dbReference>
<dbReference type="OrthoDB" id="391988at2759"/>
<keyword evidence="3" id="KW-0460">Magnesium</keyword>
<feature type="compositionally biased region" description="Polar residues" evidence="5">
    <location>
        <begin position="43"/>
        <end position="55"/>
    </location>
</feature>
<dbReference type="Gene3D" id="3.40.50.300">
    <property type="entry name" value="P-loop containing nucleotide triphosphate hydrolases"/>
    <property type="match status" value="1"/>
</dbReference>
<sequence>MNIVRLPLCSTRRLFPIGISYFTQLGSYKTLTKATTNEKKSHSNNLDNENIQVNSLPPRKTLKNLREKRKYEFALENILYNEMSHAEQVSHMNAINYFREGDSKFISSVVKFDPLSELKAPAVAFNGRSNVGKSSLINAVLDSDNLVKTSGKPGHTRTLNFFKITGKYKVERDLQFVDMPGIQTSIKTNICKCYKSRLKKIYLLIDTNVGELKKTDIAFLQVTEDYNVPVQIVLTKADKRHITLEKIKQNVLDQALEITPKNMLGEVLSTSSKSIHGINQLRLDILKTCFK</sequence>
<accession>A0A2T9YME3</accession>
<evidence type="ECO:0000313" key="8">
    <source>
        <dbReference type="Proteomes" id="UP000245383"/>
    </source>
</evidence>
<evidence type="ECO:0000256" key="2">
    <source>
        <dbReference type="ARBA" id="ARBA00022741"/>
    </source>
</evidence>
<dbReference type="InterPro" id="IPR030393">
    <property type="entry name" value="G_ENGB_dom"/>
</dbReference>
<evidence type="ECO:0000259" key="6">
    <source>
        <dbReference type="Pfam" id="PF01926"/>
    </source>
</evidence>
<dbReference type="PANTHER" id="PTHR46498:SF1">
    <property type="entry name" value="GTP-BINDING PROTEIN 8"/>
    <property type="match status" value="1"/>
</dbReference>
<evidence type="ECO:0000313" key="7">
    <source>
        <dbReference type="EMBL" id="PVU93444.1"/>
    </source>
</evidence>
<evidence type="ECO:0000256" key="4">
    <source>
        <dbReference type="ARBA" id="ARBA00023134"/>
    </source>
</evidence>
<keyword evidence="8" id="KW-1185">Reference proteome</keyword>
<dbReference type="SUPFAM" id="SSF52540">
    <property type="entry name" value="P-loop containing nucleoside triphosphate hydrolases"/>
    <property type="match status" value="1"/>
</dbReference>
<evidence type="ECO:0000256" key="1">
    <source>
        <dbReference type="ARBA" id="ARBA00022723"/>
    </source>
</evidence>
<comment type="caution">
    <text evidence="7">The sequence shown here is derived from an EMBL/GenBank/DDBJ whole genome shotgun (WGS) entry which is preliminary data.</text>
</comment>
<dbReference type="InterPro" id="IPR052279">
    <property type="entry name" value="EngB_GTPase"/>
</dbReference>
<dbReference type="AlphaFoldDB" id="A0A2T9YME3"/>
<dbReference type="InterPro" id="IPR027417">
    <property type="entry name" value="P-loop_NTPase"/>
</dbReference>
<dbReference type="CDD" id="cd01876">
    <property type="entry name" value="YihA_EngB"/>
    <property type="match status" value="1"/>
</dbReference>
<gene>
    <name evidence="7" type="ORF">BB561_003275</name>
</gene>
<keyword evidence="4" id="KW-0342">GTP-binding</keyword>
<dbReference type="PANTHER" id="PTHR46498">
    <property type="entry name" value="GTP-BINDING PROTEIN 8"/>
    <property type="match status" value="1"/>
</dbReference>
<dbReference type="GO" id="GO:0046872">
    <property type="term" value="F:metal ion binding"/>
    <property type="evidence" value="ECO:0007669"/>
    <property type="project" value="UniProtKB-KW"/>
</dbReference>
<reference evidence="7 8" key="1">
    <citation type="journal article" date="2018" name="MBio">
        <title>Comparative Genomics Reveals the Core Gene Toolbox for the Fungus-Insect Symbiosis.</title>
        <authorList>
            <person name="Wang Y."/>
            <person name="Stata M."/>
            <person name="Wang W."/>
            <person name="Stajich J.E."/>
            <person name="White M.M."/>
            <person name="Moncalvo J.M."/>
        </authorList>
    </citation>
    <scope>NUCLEOTIDE SEQUENCE [LARGE SCALE GENOMIC DNA]</scope>
    <source>
        <strain evidence="7 8">SWE-8-4</strain>
    </source>
</reference>
<evidence type="ECO:0000256" key="5">
    <source>
        <dbReference type="SAM" id="MobiDB-lite"/>
    </source>
</evidence>
<feature type="domain" description="G" evidence="6">
    <location>
        <begin position="123"/>
        <end position="236"/>
    </location>
</feature>
<dbReference type="Pfam" id="PF01926">
    <property type="entry name" value="MMR_HSR1"/>
    <property type="match status" value="1"/>
</dbReference>
<dbReference type="Proteomes" id="UP000245383">
    <property type="component" value="Unassembled WGS sequence"/>
</dbReference>
<name>A0A2T9YME3_9FUNG</name>
<organism evidence="7 8">
    <name type="scientific">Smittium simulii</name>
    <dbReference type="NCBI Taxonomy" id="133385"/>
    <lineage>
        <taxon>Eukaryota</taxon>
        <taxon>Fungi</taxon>
        <taxon>Fungi incertae sedis</taxon>
        <taxon>Zoopagomycota</taxon>
        <taxon>Kickxellomycotina</taxon>
        <taxon>Harpellomycetes</taxon>
        <taxon>Harpellales</taxon>
        <taxon>Legeriomycetaceae</taxon>
        <taxon>Smittium</taxon>
    </lineage>
</organism>
<keyword evidence="2" id="KW-0547">Nucleotide-binding</keyword>
<dbReference type="GO" id="GO:0005525">
    <property type="term" value="F:GTP binding"/>
    <property type="evidence" value="ECO:0007669"/>
    <property type="project" value="UniProtKB-KW"/>
</dbReference>
<keyword evidence="1" id="KW-0479">Metal-binding</keyword>
<proteinExistence type="predicted"/>
<dbReference type="STRING" id="133385.A0A2T9YME3"/>
<feature type="region of interest" description="Disordered" evidence="5">
    <location>
        <begin position="36"/>
        <end position="59"/>
    </location>
</feature>
<dbReference type="EMBL" id="MBFR01000128">
    <property type="protein sequence ID" value="PVU93444.1"/>
    <property type="molecule type" value="Genomic_DNA"/>
</dbReference>
<protein>
    <recommendedName>
        <fullName evidence="6">G domain-containing protein</fullName>
    </recommendedName>
</protein>
<dbReference type="GO" id="GO:0005739">
    <property type="term" value="C:mitochondrion"/>
    <property type="evidence" value="ECO:0007669"/>
    <property type="project" value="TreeGrafter"/>
</dbReference>